<feature type="compositionally biased region" description="Polar residues" evidence="1">
    <location>
        <begin position="44"/>
        <end position="53"/>
    </location>
</feature>
<name>A0A0J7K824_LASNI</name>
<dbReference type="PaxDb" id="67767-A0A0J7K824"/>
<dbReference type="AlphaFoldDB" id="A0A0J7K824"/>
<proteinExistence type="predicted"/>
<keyword evidence="3" id="KW-1185">Reference proteome</keyword>
<comment type="caution">
    <text evidence="2">The sequence shown here is derived from an EMBL/GenBank/DDBJ whole genome shotgun (WGS) entry which is preliminary data.</text>
</comment>
<dbReference type="OrthoDB" id="6926727at2759"/>
<organism evidence="2 3">
    <name type="scientific">Lasius niger</name>
    <name type="common">Black garden ant</name>
    <dbReference type="NCBI Taxonomy" id="67767"/>
    <lineage>
        <taxon>Eukaryota</taxon>
        <taxon>Metazoa</taxon>
        <taxon>Ecdysozoa</taxon>
        <taxon>Arthropoda</taxon>
        <taxon>Hexapoda</taxon>
        <taxon>Insecta</taxon>
        <taxon>Pterygota</taxon>
        <taxon>Neoptera</taxon>
        <taxon>Endopterygota</taxon>
        <taxon>Hymenoptera</taxon>
        <taxon>Apocrita</taxon>
        <taxon>Aculeata</taxon>
        <taxon>Formicoidea</taxon>
        <taxon>Formicidae</taxon>
        <taxon>Formicinae</taxon>
        <taxon>Lasius</taxon>
        <taxon>Lasius</taxon>
    </lineage>
</organism>
<feature type="compositionally biased region" description="Basic and acidic residues" evidence="1">
    <location>
        <begin position="163"/>
        <end position="174"/>
    </location>
</feature>
<dbReference type="Proteomes" id="UP000036403">
    <property type="component" value="Unassembled WGS sequence"/>
</dbReference>
<dbReference type="GO" id="GO:0000428">
    <property type="term" value="C:DNA-directed RNA polymerase complex"/>
    <property type="evidence" value="ECO:0007669"/>
    <property type="project" value="UniProtKB-KW"/>
</dbReference>
<evidence type="ECO:0000313" key="2">
    <source>
        <dbReference type="EMBL" id="KMQ86563.1"/>
    </source>
</evidence>
<keyword evidence="2" id="KW-0240">DNA-directed RNA polymerase</keyword>
<evidence type="ECO:0000313" key="3">
    <source>
        <dbReference type="Proteomes" id="UP000036403"/>
    </source>
</evidence>
<keyword evidence="2" id="KW-0804">Transcription</keyword>
<feature type="compositionally biased region" description="Basic and acidic residues" evidence="1">
    <location>
        <begin position="218"/>
        <end position="228"/>
    </location>
</feature>
<feature type="compositionally biased region" description="Polar residues" evidence="1">
    <location>
        <begin position="191"/>
        <end position="202"/>
    </location>
</feature>
<feature type="region of interest" description="Disordered" evidence="1">
    <location>
        <begin position="38"/>
        <end position="57"/>
    </location>
</feature>
<evidence type="ECO:0000256" key="1">
    <source>
        <dbReference type="SAM" id="MobiDB-lite"/>
    </source>
</evidence>
<accession>A0A0J7K824</accession>
<feature type="region of interest" description="Disordered" evidence="1">
    <location>
        <begin position="142"/>
        <end position="228"/>
    </location>
</feature>
<reference evidence="2 3" key="1">
    <citation type="submission" date="2015-04" db="EMBL/GenBank/DDBJ databases">
        <title>Lasius niger genome sequencing.</title>
        <authorList>
            <person name="Konorov E.A."/>
            <person name="Nikitin M.A."/>
            <person name="Kirill M.V."/>
            <person name="Chang P."/>
        </authorList>
    </citation>
    <scope>NUCLEOTIDE SEQUENCE [LARGE SCALE GENOMIC DNA]</scope>
    <source>
        <tissue evidence="2">Whole</tissue>
    </source>
</reference>
<gene>
    <name evidence="2" type="ORF">RF55_14420</name>
</gene>
<protein>
    <submittedName>
        <fullName evidence="2">Dna-directed rna polymerase subunit beta</fullName>
    </submittedName>
</protein>
<dbReference type="EMBL" id="LBMM01011898">
    <property type="protein sequence ID" value="KMQ86563.1"/>
    <property type="molecule type" value="Genomic_DNA"/>
</dbReference>
<sequence length="228" mass="25121">MVPQTVPLGHRVQSQAYLSGLTPATGALLERTVISLGTRGNKMGDNNKNQQAEKNGPHAQQAALDTSVEMRRVQAWDWLEHLITNLQTFIKKKTNVHGEIRSTVTSMGSAFRRLKDLEKTCAAYYRPVTTTVVAQTLPSHPRTYSETTVKDTEVDDDETSTPKPREIGETEKTHLAWSGRQGGKKAERARSNSASRGENTACQDKEVAASGNEEDEEVLKAERTSNAT</sequence>